<evidence type="ECO:0000256" key="1">
    <source>
        <dbReference type="SAM" id="Phobius"/>
    </source>
</evidence>
<evidence type="ECO:0000313" key="3">
    <source>
        <dbReference type="Proteomes" id="UP000184342"/>
    </source>
</evidence>
<dbReference type="Proteomes" id="UP000184342">
    <property type="component" value="Unassembled WGS sequence"/>
</dbReference>
<dbReference type="RefSeq" id="WP_178138547.1">
    <property type="nucleotide sequence ID" value="NZ_FQYT01000010.1"/>
</dbReference>
<dbReference type="STRING" id="1122934.SAMN02745691_01213"/>
<keyword evidence="1" id="KW-0472">Membrane</keyword>
<sequence length="47" mass="5141">MQEIFEEYGAVSLNTIIVIILMAIFMNILHDTSMHSGAALIQFIGSG</sequence>
<proteinExistence type="predicted"/>
<reference evidence="2 3" key="1">
    <citation type="submission" date="2016-11" db="EMBL/GenBank/DDBJ databases">
        <authorList>
            <person name="Jaros S."/>
            <person name="Januszkiewicz K."/>
            <person name="Wedrychowicz H."/>
        </authorList>
    </citation>
    <scope>NUCLEOTIDE SEQUENCE [LARGE SCALE GENOMIC DNA]</scope>
    <source>
        <strain evidence="2 3">DSM 15970</strain>
    </source>
</reference>
<organism evidence="2 3">
    <name type="scientific">Parasporobacterium paucivorans DSM 15970</name>
    <dbReference type="NCBI Taxonomy" id="1122934"/>
    <lineage>
        <taxon>Bacteria</taxon>
        <taxon>Bacillati</taxon>
        <taxon>Bacillota</taxon>
        <taxon>Clostridia</taxon>
        <taxon>Lachnospirales</taxon>
        <taxon>Lachnospiraceae</taxon>
        <taxon>Parasporobacterium</taxon>
    </lineage>
</organism>
<gene>
    <name evidence="2" type="ORF">SAMN02745691_01213</name>
</gene>
<protein>
    <submittedName>
        <fullName evidence="2">Uncharacterized protein</fullName>
    </submittedName>
</protein>
<keyword evidence="1" id="KW-1133">Transmembrane helix</keyword>
<evidence type="ECO:0000313" key="2">
    <source>
        <dbReference type="EMBL" id="SHJ01706.1"/>
    </source>
</evidence>
<dbReference type="AlphaFoldDB" id="A0A1M6FVG7"/>
<feature type="transmembrane region" description="Helical" evidence="1">
    <location>
        <begin position="12"/>
        <end position="29"/>
    </location>
</feature>
<keyword evidence="1" id="KW-0812">Transmembrane</keyword>
<dbReference type="EMBL" id="FQYT01000010">
    <property type="protein sequence ID" value="SHJ01706.1"/>
    <property type="molecule type" value="Genomic_DNA"/>
</dbReference>
<keyword evidence="3" id="KW-1185">Reference proteome</keyword>
<name>A0A1M6FVG7_9FIRM</name>
<accession>A0A1M6FVG7</accession>